<evidence type="ECO:0000256" key="2">
    <source>
        <dbReference type="ARBA" id="ARBA00022448"/>
    </source>
</evidence>
<dbReference type="PATRIC" id="fig|1195236.3.peg.557"/>
<dbReference type="PANTHER" id="PTHR43744:SF9">
    <property type="entry name" value="POLYGALACTURONAN_RHAMNOGALACTURONAN TRANSPORT SYSTEM PERMEASE PROTEIN YTCP"/>
    <property type="match status" value="1"/>
</dbReference>
<feature type="transmembrane region" description="Helical" evidence="7">
    <location>
        <begin position="140"/>
        <end position="161"/>
    </location>
</feature>
<feature type="domain" description="ABC transmembrane type-1" evidence="8">
    <location>
        <begin position="73"/>
        <end position="280"/>
    </location>
</feature>
<evidence type="ECO:0000256" key="7">
    <source>
        <dbReference type="RuleBase" id="RU363032"/>
    </source>
</evidence>
<keyword evidence="2 7" id="KW-0813">Transport</keyword>
<comment type="similarity">
    <text evidence="7">Belongs to the binding-protein-dependent transport system permease family.</text>
</comment>
<dbReference type="STRING" id="1195236.CTER_0252"/>
<dbReference type="InterPro" id="IPR000515">
    <property type="entry name" value="MetI-like"/>
</dbReference>
<evidence type="ECO:0000256" key="1">
    <source>
        <dbReference type="ARBA" id="ARBA00004651"/>
    </source>
</evidence>
<feature type="transmembrane region" description="Helical" evidence="7">
    <location>
        <begin position="12"/>
        <end position="36"/>
    </location>
</feature>
<reference evidence="9 10" key="1">
    <citation type="journal article" date="2013" name="Genome Announc.">
        <title>Draft Genome Sequence of the Cellulolytic, Mesophilic, Anaerobic Bacterium Clostridium termitidis Strain CT1112 (DSM 5398).</title>
        <authorList>
            <person name="Lal S."/>
            <person name="Ramachandran U."/>
            <person name="Zhang X."/>
            <person name="Munir R."/>
            <person name="Sparling R."/>
            <person name="Levin D.B."/>
        </authorList>
    </citation>
    <scope>NUCLEOTIDE SEQUENCE [LARGE SCALE GENOMIC DNA]</scope>
    <source>
        <strain evidence="9 10">CT1112</strain>
    </source>
</reference>
<dbReference type="PROSITE" id="PS50928">
    <property type="entry name" value="ABC_TM1"/>
    <property type="match status" value="1"/>
</dbReference>
<feature type="transmembrane region" description="Helical" evidence="7">
    <location>
        <begin position="108"/>
        <end position="128"/>
    </location>
</feature>
<comment type="subcellular location">
    <subcellularLocation>
        <location evidence="1 7">Cell membrane</location>
        <topology evidence="1 7">Multi-pass membrane protein</topology>
    </subcellularLocation>
</comment>
<dbReference type="InterPro" id="IPR035906">
    <property type="entry name" value="MetI-like_sf"/>
</dbReference>
<protein>
    <submittedName>
        <fullName evidence="9">ABC-type sugar transport system, permease component</fullName>
    </submittedName>
</protein>
<dbReference type="Gene3D" id="1.10.3720.10">
    <property type="entry name" value="MetI-like"/>
    <property type="match status" value="1"/>
</dbReference>
<evidence type="ECO:0000256" key="3">
    <source>
        <dbReference type="ARBA" id="ARBA00022475"/>
    </source>
</evidence>
<evidence type="ECO:0000256" key="4">
    <source>
        <dbReference type="ARBA" id="ARBA00022692"/>
    </source>
</evidence>
<name>S0FYY2_RUMCE</name>
<feature type="transmembrane region" description="Helical" evidence="7">
    <location>
        <begin position="182"/>
        <end position="207"/>
    </location>
</feature>
<evidence type="ECO:0000256" key="5">
    <source>
        <dbReference type="ARBA" id="ARBA00022989"/>
    </source>
</evidence>
<feature type="transmembrane region" description="Helical" evidence="7">
    <location>
        <begin position="263"/>
        <end position="280"/>
    </location>
</feature>
<gene>
    <name evidence="9" type="ORF">CTER_0252</name>
</gene>
<sequence length="295" mass="33309">MTLKKISLLKVFCYAAALIFALFCLLPFIMVISGSLSQEADTLKYGYGLFPRNVSFMAYKVLFMTSDRIVNAYAISITVTVTGTIFGLLINTMAGYSLSRKSLKYKNIVSIYTLLTILFSGGMVPWYIVCVKYLHLSDKMIALIVPYLANAWYIFLMRNFMKTIPEELNESAKIDGAREVTIFFRIILPLSKPALATVGLFIALGYWNDWWLGLMLINDQDRQPLQMMLRIVVTNVEFIKSQMSNSAELQRIVNQIPSEGVKMAVSIVTIGPIIFLYPFVQRFFVKGIMVGAVKG</sequence>
<keyword evidence="9" id="KW-0762">Sugar transport</keyword>
<dbReference type="RefSeq" id="WP_004623564.1">
    <property type="nucleotide sequence ID" value="NZ_AORV01000015.1"/>
</dbReference>
<dbReference type="CDD" id="cd06261">
    <property type="entry name" value="TM_PBP2"/>
    <property type="match status" value="1"/>
</dbReference>
<keyword evidence="3" id="KW-1003">Cell membrane</keyword>
<evidence type="ECO:0000259" key="8">
    <source>
        <dbReference type="PROSITE" id="PS50928"/>
    </source>
</evidence>
<feature type="transmembrane region" description="Helical" evidence="7">
    <location>
        <begin position="72"/>
        <end position="96"/>
    </location>
</feature>
<dbReference type="AlphaFoldDB" id="S0FYY2"/>
<keyword evidence="5 7" id="KW-1133">Transmembrane helix</keyword>
<accession>S0FYY2</accession>
<dbReference type="GO" id="GO:0055085">
    <property type="term" value="P:transmembrane transport"/>
    <property type="evidence" value="ECO:0007669"/>
    <property type="project" value="InterPro"/>
</dbReference>
<evidence type="ECO:0000313" key="9">
    <source>
        <dbReference type="EMBL" id="EMS73773.1"/>
    </source>
</evidence>
<dbReference type="EMBL" id="AORV01000015">
    <property type="protein sequence ID" value="EMS73773.1"/>
    <property type="molecule type" value="Genomic_DNA"/>
</dbReference>
<evidence type="ECO:0000256" key="6">
    <source>
        <dbReference type="ARBA" id="ARBA00023136"/>
    </source>
</evidence>
<dbReference type="GO" id="GO:0005886">
    <property type="term" value="C:plasma membrane"/>
    <property type="evidence" value="ECO:0007669"/>
    <property type="project" value="UniProtKB-SubCell"/>
</dbReference>
<evidence type="ECO:0000313" key="10">
    <source>
        <dbReference type="Proteomes" id="UP000014155"/>
    </source>
</evidence>
<dbReference type="PANTHER" id="PTHR43744">
    <property type="entry name" value="ABC TRANSPORTER PERMEASE PROTEIN MG189-RELATED-RELATED"/>
    <property type="match status" value="1"/>
</dbReference>
<keyword evidence="4 7" id="KW-0812">Transmembrane</keyword>
<keyword evidence="10" id="KW-1185">Reference proteome</keyword>
<organism evidence="9 10">
    <name type="scientific">Ruminiclostridium cellobioparum subsp. termitidis CT1112</name>
    <dbReference type="NCBI Taxonomy" id="1195236"/>
    <lineage>
        <taxon>Bacteria</taxon>
        <taxon>Bacillati</taxon>
        <taxon>Bacillota</taxon>
        <taxon>Clostridia</taxon>
        <taxon>Eubacteriales</taxon>
        <taxon>Oscillospiraceae</taxon>
        <taxon>Ruminiclostridium</taxon>
    </lineage>
</organism>
<proteinExistence type="inferred from homology"/>
<comment type="caution">
    <text evidence="9">The sequence shown here is derived from an EMBL/GenBank/DDBJ whole genome shotgun (WGS) entry which is preliminary data.</text>
</comment>
<keyword evidence="6 7" id="KW-0472">Membrane</keyword>
<dbReference type="SUPFAM" id="SSF161098">
    <property type="entry name" value="MetI-like"/>
    <property type="match status" value="1"/>
</dbReference>
<dbReference type="Proteomes" id="UP000014155">
    <property type="component" value="Unassembled WGS sequence"/>
</dbReference>
<dbReference type="eggNOG" id="COG0395">
    <property type="taxonomic scope" value="Bacteria"/>
</dbReference>
<dbReference type="Pfam" id="PF00528">
    <property type="entry name" value="BPD_transp_1"/>
    <property type="match status" value="1"/>
</dbReference>